<accession>A0A0F9NHF1</accession>
<name>A0A0F9NHF1_9ZZZZ</name>
<keyword evidence="1" id="KW-0472">Membrane</keyword>
<organism evidence="2">
    <name type="scientific">marine sediment metagenome</name>
    <dbReference type="NCBI Taxonomy" id="412755"/>
    <lineage>
        <taxon>unclassified sequences</taxon>
        <taxon>metagenomes</taxon>
        <taxon>ecological metagenomes</taxon>
    </lineage>
</organism>
<keyword evidence="1" id="KW-0812">Transmembrane</keyword>
<protein>
    <submittedName>
        <fullName evidence="2">Uncharacterized protein</fullName>
    </submittedName>
</protein>
<proteinExistence type="predicted"/>
<dbReference type="AlphaFoldDB" id="A0A0F9NHF1"/>
<reference evidence="2" key="1">
    <citation type="journal article" date="2015" name="Nature">
        <title>Complex archaea that bridge the gap between prokaryotes and eukaryotes.</title>
        <authorList>
            <person name="Spang A."/>
            <person name="Saw J.H."/>
            <person name="Jorgensen S.L."/>
            <person name="Zaremba-Niedzwiedzka K."/>
            <person name="Martijn J."/>
            <person name="Lind A.E."/>
            <person name="van Eijk R."/>
            <person name="Schleper C."/>
            <person name="Guy L."/>
            <person name="Ettema T.J."/>
        </authorList>
    </citation>
    <scope>NUCLEOTIDE SEQUENCE</scope>
</reference>
<dbReference type="EMBL" id="LAZR01004143">
    <property type="protein sequence ID" value="KKN11352.1"/>
    <property type="molecule type" value="Genomic_DNA"/>
</dbReference>
<gene>
    <name evidence="2" type="ORF">LCGC14_1027340</name>
</gene>
<feature type="transmembrane region" description="Helical" evidence="1">
    <location>
        <begin position="21"/>
        <end position="39"/>
    </location>
</feature>
<evidence type="ECO:0000256" key="1">
    <source>
        <dbReference type="SAM" id="Phobius"/>
    </source>
</evidence>
<keyword evidence="1" id="KW-1133">Transmembrane helix</keyword>
<feature type="transmembrane region" description="Helical" evidence="1">
    <location>
        <begin position="45"/>
        <end position="73"/>
    </location>
</feature>
<evidence type="ECO:0000313" key="2">
    <source>
        <dbReference type="EMBL" id="KKN11352.1"/>
    </source>
</evidence>
<comment type="caution">
    <text evidence="2">The sequence shown here is derived from an EMBL/GenBank/DDBJ whole genome shotgun (WGS) entry which is preliminary data.</text>
</comment>
<sequence length="83" mass="9048">MTRFLGHKTKGWAGKGRRLYGTTRHADGGGVIIVTLAIGHEFSQFAGWMILGGMLFAGLWNAFLGMVLSFLVLSSKETDSDEE</sequence>